<sequence length="134" mass="15456">MTRKSRKCVVTKAGQALECFHLQIERARRKDLKVSYLSAHVPRYLTFDADDIEILQGQMFVKSHLAFSSSSSYPFRTYLMIDHMTCQDTTHKPCQCAPLLPNISTRVRRVESRTPGTTGQLDDFIKFNNARDNR</sequence>
<comment type="caution">
    <text evidence="1">The sequence shown here is derived from an EMBL/GenBank/DDBJ whole genome shotgun (WGS) entry which is preliminary data.</text>
</comment>
<accession>A0A834NKF7</accession>
<evidence type="ECO:0000313" key="1">
    <source>
        <dbReference type="EMBL" id="KAF7412310.1"/>
    </source>
</evidence>
<evidence type="ECO:0000313" key="2">
    <source>
        <dbReference type="Proteomes" id="UP000614350"/>
    </source>
</evidence>
<reference evidence="1" key="1">
    <citation type="journal article" date="2020" name="G3 (Bethesda)">
        <title>High-Quality Assemblies for Three Invasive Social Wasps from the &lt;i&gt;Vespula&lt;/i&gt; Genus.</title>
        <authorList>
            <person name="Harrop T.W.R."/>
            <person name="Guhlin J."/>
            <person name="McLaughlin G.M."/>
            <person name="Permina E."/>
            <person name="Stockwell P."/>
            <person name="Gilligan J."/>
            <person name="Le Lec M.F."/>
            <person name="Gruber M.A.M."/>
            <person name="Quinn O."/>
            <person name="Lovegrove M."/>
            <person name="Duncan E.J."/>
            <person name="Remnant E.J."/>
            <person name="Van Eeckhoven J."/>
            <person name="Graham B."/>
            <person name="Knapp R.A."/>
            <person name="Langford K.W."/>
            <person name="Kronenberg Z."/>
            <person name="Press M.O."/>
            <person name="Eacker S.M."/>
            <person name="Wilson-Rankin E.E."/>
            <person name="Purcell J."/>
            <person name="Lester P.J."/>
            <person name="Dearden P.K."/>
        </authorList>
    </citation>
    <scope>NUCLEOTIDE SEQUENCE</scope>
    <source>
        <strain evidence="1">Marl-1</strain>
    </source>
</reference>
<name>A0A834NKF7_VESVU</name>
<proteinExistence type="predicted"/>
<keyword evidence="2" id="KW-1185">Reference proteome</keyword>
<dbReference type="AlphaFoldDB" id="A0A834NKF7"/>
<dbReference type="EMBL" id="JACSEA010000001">
    <property type="protein sequence ID" value="KAF7412310.1"/>
    <property type="molecule type" value="Genomic_DNA"/>
</dbReference>
<dbReference type="Proteomes" id="UP000614350">
    <property type="component" value="Unassembled WGS sequence"/>
</dbReference>
<protein>
    <submittedName>
        <fullName evidence="1">Uncharacterized protein</fullName>
    </submittedName>
</protein>
<organism evidence="1 2">
    <name type="scientific">Vespula vulgaris</name>
    <name type="common">Yellow jacket</name>
    <name type="synonym">Wasp</name>
    <dbReference type="NCBI Taxonomy" id="7454"/>
    <lineage>
        <taxon>Eukaryota</taxon>
        <taxon>Metazoa</taxon>
        <taxon>Ecdysozoa</taxon>
        <taxon>Arthropoda</taxon>
        <taxon>Hexapoda</taxon>
        <taxon>Insecta</taxon>
        <taxon>Pterygota</taxon>
        <taxon>Neoptera</taxon>
        <taxon>Endopterygota</taxon>
        <taxon>Hymenoptera</taxon>
        <taxon>Apocrita</taxon>
        <taxon>Aculeata</taxon>
        <taxon>Vespoidea</taxon>
        <taxon>Vespidae</taxon>
        <taxon>Vespinae</taxon>
        <taxon>Vespula</taxon>
    </lineage>
</organism>
<gene>
    <name evidence="1" type="ORF">HZH66_001206</name>
</gene>